<gene>
    <name evidence="2" type="primary">46</name>
    <name evidence="2" type="ORF">SEA_PRINCEPHERGUS_47</name>
</gene>
<organism evidence="2 3">
    <name type="scientific">Microbacterium phage PrincePhergus</name>
    <dbReference type="NCBI Taxonomy" id="2562193"/>
    <lineage>
        <taxon>Viruses</taxon>
        <taxon>Duplodnaviria</taxon>
        <taxon>Heunggongvirae</taxon>
        <taxon>Uroviricota</taxon>
        <taxon>Caudoviricetes</taxon>
        <taxon>Kojivirus</taxon>
        <taxon>Kojivirus koji</taxon>
    </lineage>
</organism>
<keyword evidence="1" id="KW-0812">Transmembrane</keyword>
<evidence type="ECO:0000256" key="1">
    <source>
        <dbReference type="SAM" id="Phobius"/>
    </source>
</evidence>
<dbReference type="Proteomes" id="UP000296999">
    <property type="component" value="Segment"/>
</dbReference>
<evidence type="ECO:0000313" key="2">
    <source>
        <dbReference type="EMBL" id="QBZ72915.1"/>
    </source>
</evidence>
<proteinExistence type="predicted"/>
<keyword evidence="1" id="KW-1133">Transmembrane helix</keyword>
<protein>
    <submittedName>
        <fullName evidence="2">Uncharacterized protein</fullName>
    </submittedName>
</protein>
<name>A0A4D6E4L9_9CAUD</name>
<reference evidence="2 3" key="1">
    <citation type="submission" date="2019-03" db="EMBL/GenBank/DDBJ databases">
        <authorList>
            <person name="Borsha N.H."/>
            <person name="McKenzie R."/>
            <person name="Ailani S."/>
            <person name="Almanzar G."/>
            <person name="Beggarly V.A."/>
            <person name="Joyner G.L."/>
            <person name="Kim J.H."/>
            <person name="Lin Y.H."/>
            <person name="Liu V."/>
            <person name="Mandell Z.B."/>
            <person name="Mock D.J."/>
            <person name="Nasir A."/>
            <person name="Nguyen Q.A."/>
            <person name="Pareek P."/>
            <person name="Patel N.B."/>
            <person name="Patel P.S."/>
            <person name="Patel S.B."/>
            <person name="Patel T.N."/>
            <person name="Sargent E.J."/>
            <person name="Selamaj E."/>
            <person name="Soroush S."/>
            <person name="Zurlo S.J."/>
            <person name="Dalia R."/>
            <person name="Khakhina S."/>
            <person name="Gurney S.M.R."/>
            <person name="Garlena R.A."/>
            <person name="Russell D.A."/>
            <person name="Pope W.H."/>
            <person name="Jacobs-Sera D."/>
            <person name="Hatfull G.F."/>
        </authorList>
    </citation>
    <scope>NUCLEOTIDE SEQUENCE [LARGE SCALE GENOMIC DNA]</scope>
</reference>
<accession>A0A4D6E4L9</accession>
<sequence length="105" mass="11943">MMDLFNASNPWEWLVGLLLWAFWLLALLGAAIIVFAVLVGFARGIRKWFRPGVTGKRTPPKLETYSAEAKVVAQDIYKDEIIMAAELTQAFQAGARWGWGFFHRK</sequence>
<dbReference type="EMBL" id="MK620901">
    <property type="protein sequence ID" value="QBZ72915.1"/>
    <property type="molecule type" value="Genomic_DNA"/>
</dbReference>
<keyword evidence="1" id="KW-0472">Membrane</keyword>
<feature type="transmembrane region" description="Helical" evidence="1">
    <location>
        <begin position="20"/>
        <end position="41"/>
    </location>
</feature>
<evidence type="ECO:0000313" key="3">
    <source>
        <dbReference type="Proteomes" id="UP000296999"/>
    </source>
</evidence>